<accession>A0ABD0SXW8</accession>
<proteinExistence type="predicted"/>
<sequence length="226" mass="25856">MWDTVTPKSNCSWEPVELRILKQELANMVCKCHACETSRNPVIQYRDLDQCNDAGTQVDQKNFLLNQYIYANSDIPPGVDELLPNKTDCLRKDIFCPNCYFIWDLLRRVKQVFKDEESETKPESTDKATGKTVKFVDSSNSVIKLSDTPEKVLSSNLTLCDFLSDCSSNSLNTTQSNIRKDHAVMFLEDFPHVDASKIKPTMHGNCFCLENYIDSIRPPFKHVCNK</sequence>
<gene>
    <name evidence="1" type="ORF">ABMA28_002739</name>
</gene>
<dbReference type="EMBL" id="JBEDNZ010000013">
    <property type="protein sequence ID" value="KAL0830592.1"/>
    <property type="molecule type" value="Genomic_DNA"/>
</dbReference>
<dbReference type="AlphaFoldDB" id="A0ABD0SXW8"/>
<name>A0ABD0SXW8_LOXSC</name>
<comment type="caution">
    <text evidence="1">The sequence shown here is derived from an EMBL/GenBank/DDBJ whole genome shotgun (WGS) entry which is preliminary data.</text>
</comment>
<evidence type="ECO:0000313" key="1">
    <source>
        <dbReference type="EMBL" id="KAL0830592.1"/>
    </source>
</evidence>
<dbReference type="Proteomes" id="UP001549921">
    <property type="component" value="Unassembled WGS sequence"/>
</dbReference>
<evidence type="ECO:0000313" key="2">
    <source>
        <dbReference type="Proteomes" id="UP001549921"/>
    </source>
</evidence>
<protein>
    <submittedName>
        <fullName evidence="1">Uncharacterized protein</fullName>
    </submittedName>
</protein>
<reference evidence="1 2" key="1">
    <citation type="submission" date="2024-06" db="EMBL/GenBank/DDBJ databases">
        <title>A chromosome-level genome assembly of beet webworm, Loxostege sticticalis.</title>
        <authorList>
            <person name="Zhang Y."/>
        </authorList>
    </citation>
    <scope>NUCLEOTIDE SEQUENCE [LARGE SCALE GENOMIC DNA]</scope>
    <source>
        <strain evidence="1">AQ028</strain>
        <tissue evidence="1">Male pupae</tissue>
    </source>
</reference>
<organism evidence="1 2">
    <name type="scientific">Loxostege sticticalis</name>
    <name type="common">Beet webworm moth</name>
    <dbReference type="NCBI Taxonomy" id="481309"/>
    <lineage>
        <taxon>Eukaryota</taxon>
        <taxon>Metazoa</taxon>
        <taxon>Ecdysozoa</taxon>
        <taxon>Arthropoda</taxon>
        <taxon>Hexapoda</taxon>
        <taxon>Insecta</taxon>
        <taxon>Pterygota</taxon>
        <taxon>Neoptera</taxon>
        <taxon>Endopterygota</taxon>
        <taxon>Lepidoptera</taxon>
        <taxon>Glossata</taxon>
        <taxon>Ditrysia</taxon>
        <taxon>Pyraloidea</taxon>
        <taxon>Crambidae</taxon>
        <taxon>Pyraustinae</taxon>
        <taxon>Loxostege</taxon>
    </lineage>
</organism>